<evidence type="ECO:0000313" key="4">
    <source>
        <dbReference type="EMBL" id="AKV78498.1"/>
    </source>
</evidence>
<dbReference type="EMBL" id="CP012173">
    <property type="protein sequence ID" value="AKV76244.1"/>
    <property type="molecule type" value="Genomic_DNA"/>
</dbReference>
<evidence type="ECO:0000313" key="2">
    <source>
        <dbReference type="EMBL" id="AKV74006.1"/>
    </source>
</evidence>
<gene>
    <name evidence="1" type="ORF">HA72_0938</name>
    <name evidence="2" type="ORF">MsedA_0953</name>
    <name evidence="3" type="ORF">MsedB_0954</name>
    <name evidence="4" type="ORF">MsedC_0953</name>
    <name evidence="5" type="ORF">MsedD_0954</name>
    <name evidence="6" type="ORF">MsedE_0954</name>
</gene>
<sequence>MILELSVGTSHDVESLRIILSDPYFVLPAIFPSIKELKILGGSFQGYANYLGIEHEVSGNIYISKNEVTYPFTLSKGKNLGAGKLTFYLTPGRVLIRLEYEGWMERLAGGLLRGWVKKFSNDLEEKVRMERIKRKI</sequence>
<dbReference type="RefSeq" id="WP_012020897.1">
    <property type="nucleotide sequence ID" value="NZ_CP008822.1"/>
</dbReference>
<accession>A0A088E481</accession>
<evidence type="ECO:0000313" key="8">
    <source>
        <dbReference type="Proteomes" id="UP000056255"/>
    </source>
</evidence>
<dbReference type="EMBL" id="CP012174">
    <property type="protein sequence ID" value="AKV78498.1"/>
    <property type="molecule type" value="Genomic_DNA"/>
</dbReference>
<dbReference type="Proteomes" id="UP000062398">
    <property type="component" value="Chromosome"/>
</dbReference>
<dbReference type="PATRIC" id="fig|43687.5.peg.966"/>
<proteinExistence type="predicted"/>
<evidence type="ECO:0008006" key="13">
    <source>
        <dbReference type="Google" id="ProtNLM"/>
    </source>
</evidence>
<dbReference type="OrthoDB" id="34680at2157"/>
<protein>
    <recommendedName>
        <fullName evidence="13">DUF3211 domain-containing protein</fullName>
    </recommendedName>
</protein>
<reference evidence="9 10" key="2">
    <citation type="journal article" date="2015" name="Genome Announc.">
        <title>Complete Genome Sequences of Evolved Arsenate-Resistant Metallosphaera sedula Strains.</title>
        <authorList>
            <person name="Ai C."/>
            <person name="McCarthy S."/>
            <person name="Schackwitz W."/>
            <person name="Martin J."/>
            <person name="Lipzen A."/>
            <person name="Blum P."/>
        </authorList>
    </citation>
    <scope>NUCLEOTIDE SEQUENCE [LARGE SCALE GENOMIC DNA]</scope>
    <source>
        <strain evidence="4 10">ARS120-1</strain>
        <strain evidence="5 9">ARS120-2</strain>
        <strain evidence="2 12">ARS50-1</strain>
        <strain evidence="3 11">ARS50-2</strain>
    </source>
</reference>
<dbReference type="GeneID" id="91755403"/>
<evidence type="ECO:0000313" key="9">
    <source>
        <dbReference type="Proteomes" id="UP000061362"/>
    </source>
</evidence>
<dbReference type="EMBL" id="CP012175">
    <property type="protein sequence ID" value="AKV80743.1"/>
    <property type="molecule type" value="Genomic_DNA"/>
</dbReference>
<dbReference type="Pfam" id="PF11485">
    <property type="entry name" value="STK_08120-like"/>
    <property type="match status" value="1"/>
</dbReference>
<evidence type="ECO:0000313" key="3">
    <source>
        <dbReference type="EMBL" id="AKV76244.1"/>
    </source>
</evidence>
<evidence type="ECO:0000313" key="11">
    <source>
        <dbReference type="Proteomes" id="UP000062475"/>
    </source>
</evidence>
<dbReference type="Proteomes" id="UP000061362">
    <property type="component" value="Chromosome"/>
</dbReference>
<evidence type="ECO:0000313" key="10">
    <source>
        <dbReference type="Proteomes" id="UP000062398"/>
    </source>
</evidence>
<dbReference type="EMBL" id="CP008822">
    <property type="protein sequence ID" value="AIM27096.1"/>
    <property type="molecule type" value="Genomic_DNA"/>
</dbReference>
<dbReference type="Gene3D" id="3.30.530.20">
    <property type="match status" value="1"/>
</dbReference>
<evidence type="ECO:0000313" key="7">
    <source>
        <dbReference type="Proteomes" id="UP000029084"/>
    </source>
</evidence>
<dbReference type="Proteomes" id="UP000056255">
    <property type="component" value="Chromosome"/>
</dbReference>
<dbReference type="Proteomes" id="UP000029084">
    <property type="component" value="Chromosome"/>
</dbReference>
<name>A0A088E481_9CREN</name>
<evidence type="ECO:0000313" key="6">
    <source>
        <dbReference type="EMBL" id="AKV82984.1"/>
    </source>
</evidence>
<dbReference type="AlphaFoldDB" id="A0A088E481"/>
<organism evidence="1 7">
    <name type="scientific">Metallosphaera sedula</name>
    <dbReference type="NCBI Taxonomy" id="43687"/>
    <lineage>
        <taxon>Archaea</taxon>
        <taxon>Thermoproteota</taxon>
        <taxon>Thermoprotei</taxon>
        <taxon>Sulfolobales</taxon>
        <taxon>Sulfolobaceae</taxon>
        <taxon>Metallosphaera</taxon>
    </lineage>
</organism>
<dbReference type="EMBL" id="CP012172">
    <property type="protein sequence ID" value="AKV74006.1"/>
    <property type="molecule type" value="Genomic_DNA"/>
</dbReference>
<dbReference type="Proteomes" id="UP000062475">
    <property type="component" value="Chromosome"/>
</dbReference>
<dbReference type="Proteomes" id="UP000068832">
    <property type="component" value="Chromosome"/>
</dbReference>
<dbReference type="EMBL" id="CP012176">
    <property type="protein sequence ID" value="AKV82984.1"/>
    <property type="molecule type" value="Genomic_DNA"/>
</dbReference>
<reference evidence="6 8" key="3">
    <citation type="submission" date="2015-07" db="EMBL/GenBank/DDBJ databases">
        <title>Physiological, transcriptional responses and genome re-sequencing of acid resistant extremely thermoacidophilic Metallosphaera sedula SARC-M1.</title>
        <authorList>
            <person name="Ai C."/>
            <person name="McCarthy S."/>
            <person name="Eckrich V."/>
            <person name="Rudrappa D."/>
            <person name="Qiu G."/>
            <person name="Blum P."/>
        </authorList>
    </citation>
    <scope>NUCLEOTIDE SEQUENCE [LARGE SCALE GENOMIC DNA]</scope>
    <source>
        <strain evidence="6 8">SARC-M1</strain>
    </source>
</reference>
<dbReference type="InterPro" id="IPR021578">
    <property type="entry name" value="STK_08120-like"/>
</dbReference>
<dbReference type="InterPro" id="IPR023393">
    <property type="entry name" value="START-like_dom_sf"/>
</dbReference>
<evidence type="ECO:0000313" key="5">
    <source>
        <dbReference type="EMBL" id="AKV80743.1"/>
    </source>
</evidence>
<reference evidence="1 7" key="1">
    <citation type="journal article" date="2014" name="J. Bacteriol.">
        <title>Role of an Archaeal PitA Transporter in the Copper and Arsenic Resistance of Metallosphaera sedula, an Extreme Thermoacidophile.</title>
        <authorList>
            <person name="McCarthy S."/>
            <person name="Ai C."/>
            <person name="Wheaton G."/>
            <person name="Tevatia R."/>
            <person name="Eckrich V."/>
            <person name="Kelly R."/>
            <person name="Blum P."/>
        </authorList>
    </citation>
    <scope>NUCLEOTIDE SEQUENCE [LARGE SCALE GENOMIC DNA]</scope>
    <source>
        <strain evidence="1 7">CuR1</strain>
    </source>
</reference>
<evidence type="ECO:0000313" key="12">
    <source>
        <dbReference type="Proteomes" id="UP000068832"/>
    </source>
</evidence>
<evidence type="ECO:0000313" key="1">
    <source>
        <dbReference type="EMBL" id="AIM27096.1"/>
    </source>
</evidence>